<evidence type="ECO:0000256" key="1">
    <source>
        <dbReference type="SAM" id="Phobius"/>
    </source>
</evidence>
<sequence>MLTAMAYVRYTPEVEAIPPDEDETIDAIIAAMGKGGEVTCRRYGRYVRVSHAKSHALLRGELHVRDDLPPELAQGLFAKPGRYSVVVRMAQVPGELLDDRRVSTPRGLAIKVLGVGGEKLAGHDADTQDFVLDTGTVFNAPTARAFLAAISATETATALPQAVKAAVSTAARVTNRALNAVGLNSANLDFYGHPRLHPLAEPYFSQCALRYGDFVAKLGFFPDGDTMAAVRARGIDFHDPDALRTAMIAWFTENAAEFDVRVQLCTDLERMPVEDASVDWPQEESPYRSVARLVLPPQPAWNAVRHTFVDEQLLFCPSHSLAAHRPLGSIMRARLRAYEVLGNRRRATNGCPLEEPKDLMAMPQEIPSAAALATSARKGAPVPSSAGVLVVGALAALVGAAWFRSRKDEAALRERTAERLRTPTGVN</sequence>
<keyword evidence="1" id="KW-1133">Transmembrane helix</keyword>
<keyword evidence="1" id="KW-0812">Transmembrane</keyword>
<dbReference type="Gene3D" id="2.40.180.10">
    <property type="entry name" value="Catalase core domain"/>
    <property type="match status" value="1"/>
</dbReference>
<keyword evidence="1" id="KW-0472">Membrane</keyword>
<dbReference type="EMBL" id="JBBGZA010000001">
    <property type="protein sequence ID" value="MEJ5094684.1"/>
    <property type="molecule type" value="Genomic_DNA"/>
</dbReference>
<accession>A0ABU8Q4M7</accession>
<reference evidence="2 3" key="1">
    <citation type="submission" date="2023-12" db="EMBL/GenBank/DDBJ databases">
        <title>Gut-associated functions are favored during microbiome assembly across C. elegans life.</title>
        <authorList>
            <person name="Zimmermann J."/>
        </authorList>
    </citation>
    <scope>NUCLEOTIDE SEQUENCE [LARGE SCALE GENOMIC DNA]</scope>
    <source>
        <strain evidence="2 3">JUb134</strain>
    </source>
</reference>
<protein>
    <submittedName>
        <fullName evidence="2">Catalase family protein</fullName>
    </submittedName>
</protein>
<evidence type="ECO:0000313" key="2">
    <source>
        <dbReference type="EMBL" id="MEJ5094684.1"/>
    </source>
</evidence>
<gene>
    <name evidence="2" type="ORF">WH159_09045</name>
</gene>
<dbReference type="InterPro" id="IPR020835">
    <property type="entry name" value="Catalase_sf"/>
</dbReference>
<dbReference type="Proteomes" id="UP001380365">
    <property type="component" value="Unassembled WGS sequence"/>
</dbReference>
<name>A0ABU8Q4M7_9SPHN</name>
<dbReference type="SUPFAM" id="SSF56634">
    <property type="entry name" value="Heme-dependent catalase-like"/>
    <property type="match status" value="1"/>
</dbReference>
<dbReference type="RefSeq" id="WP_204991347.1">
    <property type="nucleotide sequence ID" value="NZ_JBBGZA010000001.1"/>
</dbReference>
<dbReference type="CDD" id="cd08152">
    <property type="entry name" value="y4iL_like"/>
    <property type="match status" value="1"/>
</dbReference>
<keyword evidence="3" id="KW-1185">Reference proteome</keyword>
<dbReference type="PANTHER" id="PTHR36195">
    <property type="entry name" value="DOMAIN PROTEIN, PUTATIVE (AFU_ORTHOLOGUE AFUA_5G01990)-RELATED-RELATED"/>
    <property type="match status" value="1"/>
</dbReference>
<dbReference type="PANTHER" id="PTHR36195:SF4">
    <property type="entry name" value="DOMAIN PROTEIN, PUTATIVE (AFU_ORTHOLOGUE AFUA_5G01990)-RELATED"/>
    <property type="match status" value="1"/>
</dbReference>
<evidence type="ECO:0000313" key="3">
    <source>
        <dbReference type="Proteomes" id="UP001380365"/>
    </source>
</evidence>
<comment type="caution">
    <text evidence="2">The sequence shown here is derived from an EMBL/GenBank/DDBJ whole genome shotgun (WGS) entry which is preliminary data.</text>
</comment>
<feature type="transmembrane region" description="Helical" evidence="1">
    <location>
        <begin position="384"/>
        <end position="403"/>
    </location>
</feature>
<proteinExistence type="predicted"/>
<organism evidence="2 3">
    <name type="scientific">Sphingomonas molluscorum</name>
    <dbReference type="NCBI Taxonomy" id="418184"/>
    <lineage>
        <taxon>Bacteria</taxon>
        <taxon>Pseudomonadati</taxon>
        <taxon>Pseudomonadota</taxon>
        <taxon>Alphaproteobacteria</taxon>
        <taxon>Sphingomonadales</taxon>
        <taxon>Sphingomonadaceae</taxon>
        <taxon>Sphingomonas</taxon>
    </lineage>
</organism>